<gene>
    <name evidence="1" type="ORF">EAH69_09585</name>
</gene>
<reference evidence="1 2" key="1">
    <citation type="submission" date="2018-10" db="EMBL/GenBank/DDBJ databases">
        <authorList>
            <person name="Chen X."/>
        </authorList>
    </citation>
    <scope>NUCLEOTIDE SEQUENCE [LARGE SCALE GENOMIC DNA]</scope>
    <source>
        <strain evidence="1 2">YIM 102668</strain>
    </source>
</reference>
<accession>A0A3L9M7I4</accession>
<dbReference type="RefSeq" id="WP_121934980.1">
    <property type="nucleotide sequence ID" value="NZ_RDOJ01000012.1"/>
</dbReference>
<dbReference type="AlphaFoldDB" id="A0A3L9M7I4"/>
<comment type="caution">
    <text evidence="1">The sequence shown here is derived from an EMBL/GenBank/DDBJ whole genome shotgun (WGS) entry which is preliminary data.</text>
</comment>
<protein>
    <recommendedName>
        <fullName evidence="3">Secreted protein</fullName>
    </recommendedName>
</protein>
<dbReference type="OrthoDB" id="1524207at2"/>
<name>A0A3L9M7I4_9FLAO</name>
<keyword evidence="2" id="KW-1185">Reference proteome</keyword>
<evidence type="ECO:0000313" key="1">
    <source>
        <dbReference type="EMBL" id="RLZ08761.1"/>
    </source>
</evidence>
<dbReference type="Proteomes" id="UP000275348">
    <property type="component" value="Unassembled WGS sequence"/>
</dbReference>
<dbReference type="EMBL" id="RDOJ01000012">
    <property type="protein sequence ID" value="RLZ08761.1"/>
    <property type="molecule type" value="Genomic_DNA"/>
</dbReference>
<evidence type="ECO:0008006" key="3">
    <source>
        <dbReference type="Google" id="ProtNLM"/>
    </source>
</evidence>
<proteinExistence type="predicted"/>
<organism evidence="1 2">
    <name type="scientific">Faecalibacter macacae</name>
    <dbReference type="NCBI Taxonomy" id="1859289"/>
    <lineage>
        <taxon>Bacteria</taxon>
        <taxon>Pseudomonadati</taxon>
        <taxon>Bacteroidota</taxon>
        <taxon>Flavobacteriia</taxon>
        <taxon>Flavobacteriales</taxon>
        <taxon>Weeksellaceae</taxon>
        <taxon>Faecalibacter</taxon>
    </lineage>
</organism>
<sequence>MRKLGLGLLLAAATINAQEKEIPSKVFWNNLQKHCGKAYEGKLADFVKNDDFSGKELKMHVISCKPNEIKIPFHVGDDHSRTWVLTYENDVIKLKHDHRHEDGSEDKVTQYGGTNPNPGFEKFQMFPADLETHQRIPYASTNVWWITLDEKKYTYNLQRAGSDNKFTVEFDLTKEVEKPQAPWGWTGK</sequence>
<evidence type="ECO:0000313" key="2">
    <source>
        <dbReference type="Proteomes" id="UP000275348"/>
    </source>
</evidence>